<evidence type="ECO:0000256" key="2">
    <source>
        <dbReference type="SAM" id="SignalP"/>
    </source>
</evidence>
<dbReference type="EMBL" id="FPBL01000022">
    <property type="protein sequence ID" value="SFU83448.1"/>
    <property type="molecule type" value="Genomic_DNA"/>
</dbReference>
<accession>A0A1I7JE71</accession>
<dbReference type="Proteomes" id="UP000183926">
    <property type="component" value="Unassembled WGS sequence"/>
</dbReference>
<feature type="signal peptide" evidence="2">
    <location>
        <begin position="1"/>
        <end position="27"/>
    </location>
</feature>
<dbReference type="AlphaFoldDB" id="A0A1I7JE71"/>
<evidence type="ECO:0000256" key="1">
    <source>
        <dbReference type="SAM" id="Phobius"/>
    </source>
</evidence>
<evidence type="ECO:0000313" key="4">
    <source>
        <dbReference type="Proteomes" id="UP000183926"/>
    </source>
</evidence>
<dbReference type="RefSeq" id="WP_074929536.1">
    <property type="nucleotide sequence ID" value="NZ_FPBL01000022.1"/>
</dbReference>
<dbReference type="Pfam" id="PF05356">
    <property type="entry name" value="Phage_Coat_B"/>
    <property type="match status" value="1"/>
</dbReference>
<sequence length="72" mass="7536">MELLKSRALYMITVLIGLFSLPMFAHADMSADVTAAIAQFAAVNTAIPVVGGAFLLALGLLAAWKLIRGAFA</sequence>
<feature type="transmembrane region" description="Helical" evidence="1">
    <location>
        <begin position="37"/>
        <end position="64"/>
    </location>
</feature>
<feature type="chain" id="PRO_5010374856" evidence="2">
    <location>
        <begin position="28"/>
        <end position="72"/>
    </location>
</feature>
<evidence type="ECO:0000313" key="3">
    <source>
        <dbReference type="EMBL" id="SFU83448.1"/>
    </source>
</evidence>
<proteinExistence type="predicted"/>
<keyword evidence="1" id="KW-0812">Transmembrane</keyword>
<protein>
    <submittedName>
        <fullName evidence="3">Uncharacterized protein</fullName>
    </submittedName>
</protein>
<organism evidence="3 4">
    <name type="scientific">Nitrosomonas eutropha</name>
    <dbReference type="NCBI Taxonomy" id="916"/>
    <lineage>
        <taxon>Bacteria</taxon>
        <taxon>Pseudomonadati</taxon>
        <taxon>Pseudomonadota</taxon>
        <taxon>Betaproteobacteria</taxon>
        <taxon>Nitrosomonadales</taxon>
        <taxon>Nitrosomonadaceae</taxon>
        <taxon>Nitrosomonas</taxon>
    </lineage>
</organism>
<dbReference type="InterPro" id="IPR008020">
    <property type="entry name" value="G8P"/>
</dbReference>
<keyword evidence="1" id="KW-0472">Membrane</keyword>
<keyword evidence="1" id="KW-1133">Transmembrane helix</keyword>
<reference evidence="3 4" key="1">
    <citation type="submission" date="2016-10" db="EMBL/GenBank/DDBJ databases">
        <authorList>
            <person name="de Groot N.N."/>
        </authorList>
    </citation>
    <scope>NUCLEOTIDE SEQUENCE [LARGE SCALE GENOMIC DNA]</scope>
    <source>
        <strain evidence="3 4">Nm24</strain>
    </source>
</reference>
<name>A0A1I7JE71_9PROT</name>
<gene>
    <name evidence="3" type="ORF">SAMN05216339_12214</name>
</gene>
<keyword evidence="2" id="KW-0732">Signal</keyword>